<evidence type="ECO:0000313" key="7">
    <source>
        <dbReference type="Proteomes" id="UP000198894"/>
    </source>
</evidence>
<comment type="similarity">
    <text evidence="2">Belongs to the polysaccharide deacetylase family.</text>
</comment>
<dbReference type="GO" id="GO:0016810">
    <property type="term" value="F:hydrolase activity, acting on carbon-nitrogen (but not peptide) bonds"/>
    <property type="evidence" value="ECO:0007669"/>
    <property type="project" value="InterPro"/>
</dbReference>
<dbReference type="RefSeq" id="WP_091591050.1">
    <property type="nucleotide sequence ID" value="NZ_FNEE01000002.1"/>
</dbReference>
<gene>
    <name evidence="6" type="ORF">SAMN05428953_102137</name>
</gene>
<dbReference type="InterPro" id="IPR011330">
    <property type="entry name" value="Glyco_hydro/deAcase_b/a-brl"/>
</dbReference>
<dbReference type="EMBL" id="FNEE01000002">
    <property type="protein sequence ID" value="SDI50507.1"/>
    <property type="molecule type" value="Genomic_DNA"/>
</dbReference>
<dbReference type="Gene3D" id="3.20.20.370">
    <property type="entry name" value="Glycoside hydrolase/deacetylase"/>
    <property type="match status" value="1"/>
</dbReference>
<organism evidence="6 7">
    <name type="scientific">Mesorhizobium muleiense</name>
    <dbReference type="NCBI Taxonomy" id="1004279"/>
    <lineage>
        <taxon>Bacteria</taxon>
        <taxon>Pseudomonadati</taxon>
        <taxon>Pseudomonadota</taxon>
        <taxon>Alphaproteobacteria</taxon>
        <taxon>Hyphomicrobiales</taxon>
        <taxon>Phyllobacteriaceae</taxon>
        <taxon>Mesorhizobium</taxon>
    </lineage>
</organism>
<dbReference type="CDD" id="cd10941">
    <property type="entry name" value="CE4_PuuE_HpPgdA_like_2"/>
    <property type="match status" value="1"/>
</dbReference>
<dbReference type="InterPro" id="IPR002509">
    <property type="entry name" value="NODB_dom"/>
</dbReference>
<dbReference type="Pfam" id="PF01522">
    <property type="entry name" value="Polysacc_deac_1"/>
    <property type="match status" value="1"/>
</dbReference>
<dbReference type="PANTHER" id="PTHR47561">
    <property type="entry name" value="POLYSACCHARIDE DEACETYLASE FAMILY PROTEIN (AFU_ORTHOLOGUE AFUA_6G05030)"/>
    <property type="match status" value="1"/>
</dbReference>
<name>A0A1G8L4M9_9HYPH</name>
<proteinExistence type="inferred from homology"/>
<dbReference type="SUPFAM" id="SSF88713">
    <property type="entry name" value="Glycoside hydrolase/deacetylase"/>
    <property type="match status" value="1"/>
</dbReference>
<comment type="function">
    <text evidence="1">Is involved in generating a small heat-stable compound (Nod), an acylated oligomer of N-acetylglucosamine, that stimulates mitosis in various plant protoplasts.</text>
</comment>
<dbReference type="Proteomes" id="UP000198894">
    <property type="component" value="Unassembled WGS sequence"/>
</dbReference>
<reference evidence="7" key="1">
    <citation type="submission" date="2016-10" db="EMBL/GenBank/DDBJ databases">
        <authorList>
            <person name="Varghese N."/>
            <person name="Submissions S."/>
        </authorList>
    </citation>
    <scope>NUCLEOTIDE SEQUENCE [LARGE SCALE GENOMIC DNA]</scope>
    <source>
        <strain evidence="7">CGMCC 1.11022</strain>
    </source>
</reference>
<dbReference type="InterPro" id="IPR022560">
    <property type="entry name" value="DUF3473"/>
</dbReference>
<keyword evidence="7" id="KW-1185">Reference proteome</keyword>
<evidence type="ECO:0000256" key="1">
    <source>
        <dbReference type="ARBA" id="ARBA00003236"/>
    </source>
</evidence>
<sequence length="309" mass="34923">MDEKPPRCLLTIDVEDWFHSYNYGNLVSKEHWRDYEGHVEQNTLRILEVLDRSGVRGTFFILGWVAEHYSGLVRRIANAGHEVASHGYGHDPVYSLTPDQFRSDVRRSKDVLEDIVGRPIEGYRAPCFSITNWALPILRELGFTYDSSFFPTTTHDRYGRLEGINVGSGLVEVHDGFFEVCISCLHTARFAVPWGGGGYFRLFPYGLWLGGVRRILRSGVPYVFYIHPWEIDPDPPQVPGLKGLRALRQRVNLTRCEARLAALLGAFPWCPITEAIDDLATMARPQIDLGLTARPPRPVAASGRPRCAD</sequence>
<feature type="domain" description="NodB homology" evidence="5">
    <location>
        <begin position="29"/>
        <end position="309"/>
    </location>
</feature>
<dbReference type="GO" id="GO:0005975">
    <property type="term" value="P:carbohydrate metabolic process"/>
    <property type="evidence" value="ECO:0007669"/>
    <property type="project" value="InterPro"/>
</dbReference>
<evidence type="ECO:0000256" key="2">
    <source>
        <dbReference type="ARBA" id="ARBA00010973"/>
    </source>
</evidence>
<evidence type="ECO:0000259" key="5">
    <source>
        <dbReference type="PROSITE" id="PS51677"/>
    </source>
</evidence>
<dbReference type="PANTHER" id="PTHR47561:SF1">
    <property type="entry name" value="POLYSACCHARIDE DEACETYLASE FAMILY PROTEIN (AFU_ORTHOLOGUE AFUA_6G05030)"/>
    <property type="match status" value="1"/>
</dbReference>
<dbReference type="Pfam" id="PF11959">
    <property type="entry name" value="DUF3473"/>
    <property type="match status" value="1"/>
</dbReference>
<evidence type="ECO:0000313" key="6">
    <source>
        <dbReference type="EMBL" id="SDI50507.1"/>
    </source>
</evidence>
<accession>A0A1G8L4M9</accession>
<dbReference type="AlphaFoldDB" id="A0A1G8L4M9"/>
<dbReference type="PROSITE" id="PS51677">
    <property type="entry name" value="NODB"/>
    <property type="match status" value="1"/>
</dbReference>
<dbReference type="InterPro" id="IPR014344">
    <property type="entry name" value="XrtA_polysacc_deacetyl"/>
</dbReference>
<evidence type="ECO:0000256" key="3">
    <source>
        <dbReference type="ARBA" id="ARBA00020071"/>
    </source>
</evidence>
<evidence type="ECO:0000256" key="4">
    <source>
        <dbReference type="ARBA" id="ARBA00032976"/>
    </source>
</evidence>
<dbReference type="NCBIfam" id="TIGR03006">
    <property type="entry name" value="pepcterm_polyde"/>
    <property type="match status" value="1"/>
</dbReference>
<dbReference type="InterPro" id="IPR045235">
    <property type="entry name" value="PuuE_HpPgdA-like"/>
</dbReference>
<protein>
    <recommendedName>
        <fullName evidence="3">Chitooligosaccharide deacetylase</fullName>
    </recommendedName>
    <alternativeName>
        <fullName evidence="4">Nodulation protein B</fullName>
    </alternativeName>
</protein>